<dbReference type="GO" id="GO:0050897">
    <property type="term" value="F:cobalt ion binding"/>
    <property type="evidence" value="ECO:0007669"/>
    <property type="project" value="UniProtKB-UniRule"/>
</dbReference>
<feature type="region of interest" description="Disordered" evidence="16">
    <location>
        <begin position="1"/>
        <end position="26"/>
    </location>
</feature>
<comment type="cofactor">
    <cofactor evidence="15">
        <name>Zn(2+)</name>
        <dbReference type="ChEBI" id="CHEBI:29105"/>
    </cofactor>
    <cofactor evidence="15">
        <name>Co(2+)</name>
        <dbReference type="ChEBI" id="CHEBI:48828"/>
    </cofactor>
    <text evidence="15">Binds 2 Zn(2+) or Co(2+) ions per subunit.</text>
</comment>
<keyword evidence="9 15" id="KW-0862">Zinc</keyword>
<name>A0AAJ0X8F7_9GAMM</name>
<evidence type="ECO:0000256" key="14">
    <source>
        <dbReference type="ARBA" id="ARBA00051301"/>
    </source>
</evidence>
<evidence type="ECO:0000256" key="5">
    <source>
        <dbReference type="ARBA" id="ARBA00022391"/>
    </source>
</evidence>
<dbReference type="GO" id="GO:0008270">
    <property type="term" value="F:zinc ion binding"/>
    <property type="evidence" value="ECO:0007669"/>
    <property type="project" value="UniProtKB-UniRule"/>
</dbReference>
<proteinExistence type="inferred from homology"/>
<protein>
    <recommendedName>
        <fullName evidence="5 15">Succinyl-diaminopimelate desuccinylase</fullName>
        <shortName evidence="15">SDAP desuccinylase</shortName>
        <ecNumber evidence="4 15">3.5.1.18</ecNumber>
    </recommendedName>
    <alternativeName>
        <fullName evidence="13 15">N-succinyl-LL-2,6-diaminoheptanedioate amidohydrolase</fullName>
    </alternativeName>
</protein>
<dbReference type="Pfam" id="PF07687">
    <property type="entry name" value="M20_dimer"/>
    <property type="match status" value="1"/>
</dbReference>
<dbReference type="EMBL" id="NRSJ01000005">
    <property type="protein sequence ID" value="MBK1703866.1"/>
    <property type="molecule type" value="Genomic_DNA"/>
</dbReference>
<dbReference type="Pfam" id="PF01546">
    <property type="entry name" value="Peptidase_M20"/>
    <property type="match status" value="1"/>
</dbReference>
<feature type="compositionally biased region" description="Low complexity" evidence="16">
    <location>
        <begin position="8"/>
        <end position="26"/>
    </location>
</feature>
<evidence type="ECO:0000256" key="8">
    <source>
        <dbReference type="ARBA" id="ARBA00022801"/>
    </source>
</evidence>
<reference evidence="18" key="2">
    <citation type="journal article" date="2020" name="Microorganisms">
        <title>Osmotic Adaptation and Compatible Solute Biosynthesis of Phototrophic Bacteria as Revealed from Genome Analyses.</title>
        <authorList>
            <person name="Imhoff J.F."/>
            <person name="Rahn T."/>
            <person name="Kunzel S."/>
            <person name="Keller A."/>
            <person name="Neulinger S.C."/>
        </authorList>
    </citation>
    <scope>NUCLEOTIDE SEQUENCE</scope>
    <source>
        <strain evidence="18">DSM 11080</strain>
    </source>
</reference>
<comment type="pathway">
    <text evidence="1 15">Amino-acid biosynthesis; L-lysine biosynthesis via DAP pathway; LL-2,6-diaminopimelate from (S)-tetrahydrodipicolinate (succinylase route): step 3/3.</text>
</comment>
<keyword evidence="11 15" id="KW-0457">Lysine biosynthesis</keyword>
<dbReference type="Gene3D" id="3.40.630.10">
    <property type="entry name" value="Zn peptidases"/>
    <property type="match status" value="2"/>
</dbReference>
<dbReference type="HAMAP" id="MF_01690">
    <property type="entry name" value="DapE"/>
    <property type="match status" value="1"/>
</dbReference>
<dbReference type="InterPro" id="IPR036264">
    <property type="entry name" value="Bact_exopeptidase_dim_dom"/>
</dbReference>
<evidence type="ECO:0000313" key="19">
    <source>
        <dbReference type="Proteomes" id="UP001296776"/>
    </source>
</evidence>
<dbReference type="InterPro" id="IPR005941">
    <property type="entry name" value="DapE_proteobac"/>
</dbReference>
<evidence type="ECO:0000313" key="18">
    <source>
        <dbReference type="EMBL" id="MBK1703866.1"/>
    </source>
</evidence>
<evidence type="ECO:0000256" key="16">
    <source>
        <dbReference type="SAM" id="MobiDB-lite"/>
    </source>
</evidence>
<evidence type="ECO:0000256" key="13">
    <source>
        <dbReference type="ARBA" id="ARBA00031891"/>
    </source>
</evidence>
<dbReference type="EC" id="3.5.1.18" evidence="4 15"/>
<dbReference type="InterPro" id="IPR001261">
    <property type="entry name" value="ArgE/DapE_CS"/>
</dbReference>
<comment type="subunit">
    <text evidence="3 15">Homodimer.</text>
</comment>
<dbReference type="CDD" id="cd03891">
    <property type="entry name" value="M20_DapE_proteobac"/>
    <property type="match status" value="1"/>
</dbReference>
<sequence length="406" mass="43234">MPAPAEPTAPAEPASSAQAAGAAAAPDSPTLALACELIRRRSVTPEDDGCQPLLAARLEALGFAIEPMRFGEVDNLWARRGDQGPVFCFAGHTDVVPPGPIEAWSNDPFEPTLRDGLLYGRGACDMKGSLAAMITATERFVATHPDHRGSLAFLITSDEEGPARDGTRRVVKALSARDEPIDYALVGEPSSQTRLGDLIKNGRRGSLSGVLRVRGKQGHVAYPQLADNPIHRAAPAIAELCAETWDAGNAHFPPTSFQISNIHAGTGADNVIPGELELVFNLRFSTEQTPEALQQRITAILDRHELDYAIDWRVSGHPFLTPAGALVDATQTAIETVTGHPCELSTIGGTSDGRFIAPTGAQVVELGPINATIHKVDECVGVDELEQLSAVYEQTLRRLLGPDTTD</sequence>
<dbReference type="GO" id="GO:0006526">
    <property type="term" value="P:L-arginine biosynthetic process"/>
    <property type="evidence" value="ECO:0007669"/>
    <property type="project" value="TreeGrafter"/>
</dbReference>
<feature type="binding site" evidence="15">
    <location>
        <position position="92"/>
    </location>
    <ligand>
        <name>Zn(2+)</name>
        <dbReference type="ChEBI" id="CHEBI:29105"/>
        <label>1</label>
    </ligand>
</feature>
<dbReference type="Proteomes" id="UP001296776">
    <property type="component" value="Unassembled WGS sequence"/>
</dbReference>
<dbReference type="PANTHER" id="PTHR43808">
    <property type="entry name" value="ACETYLORNITHINE DEACETYLASE"/>
    <property type="match status" value="1"/>
</dbReference>
<dbReference type="InterPro" id="IPR002933">
    <property type="entry name" value="Peptidase_M20"/>
</dbReference>
<dbReference type="InterPro" id="IPR050072">
    <property type="entry name" value="Peptidase_M20A"/>
</dbReference>
<dbReference type="NCBIfam" id="NF009557">
    <property type="entry name" value="PRK13009.1"/>
    <property type="match status" value="1"/>
</dbReference>
<dbReference type="FunFam" id="3.40.630.10:FF:000005">
    <property type="entry name" value="Succinyl-diaminopimelate desuccinylase"/>
    <property type="match status" value="1"/>
</dbReference>
<feature type="binding site" evidence="15">
    <location>
        <position position="160"/>
    </location>
    <ligand>
        <name>Zn(2+)</name>
        <dbReference type="ChEBI" id="CHEBI:29105"/>
        <label>2</label>
    </ligand>
</feature>
<feature type="binding site" evidence="15">
    <location>
        <position position="125"/>
    </location>
    <ligand>
        <name>Zn(2+)</name>
        <dbReference type="ChEBI" id="CHEBI:29105"/>
        <label>2</label>
    </ligand>
</feature>
<dbReference type="GO" id="GO:0019877">
    <property type="term" value="P:diaminopimelate biosynthetic process"/>
    <property type="evidence" value="ECO:0007669"/>
    <property type="project" value="UniProtKB-UniRule"/>
</dbReference>
<evidence type="ECO:0000256" key="4">
    <source>
        <dbReference type="ARBA" id="ARBA00011921"/>
    </source>
</evidence>
<evidence type="ECO:0000256" key="6">
    <source>
        <dbReference type="ARBA" id="ARBA00022605"/>
    </source>
</evidence>
<dbReference type="GO" id="GO:0008777">
    <property type="term" value="F:acetylornithine deacetylase activity"/>
    <property type="evidence" value="ECO:0007669"/>
    <property type="project" value="TreeGrafter"/>
</dbReference>
<feature type="active site" evidence="15">
    <location>
        <position position="94"/>
    </location>
</feature>
<evidence type="ECO:0000256" key="3">
    <source>
        <dbReference type="ARBA" id="ARBA00011738"/>
    </source>
</evidence>
<dbReference type="GO" id="GO:0009089">
    <property type="term" value="P:lysine biosynthetic process via diaminopimelate"/>
    <property type="evidence" value="ECO:0007669"/>
    <property type="project" value="UniProtKB-UniRule"/>
</dbReference>
<evidence type="ECO:0000256" key="2">
    <source>
        <dbReference type="ARBA" id="ARBA00006746"/>
    </source>
</evidence>
<feature type="binding site" evidence="15">
    <location>
        <position position="374"/>
    </location>
    <ligand>
        <name>Zn(2+)</name>
        <dbReference type="ChEBI" id="CHEBI:29105"/>
        <label>2</label>
    </ligand>
</feature>
<feature type="active site" description="Proton acceptor" evidence="15">
    <location>
        <position position="159"/>
    </location>
</feature>
<feature type="binding site" evidence="15">
    <location>
        <position position="188"/>
    </location>
    <ligand>
        <name>Zn(2+)</name>
        <dbReference type="ChEBI" id="CHEBI:29105"/>
        <label>1</label>
    </ligand>
</feature>
<gene>
    <name evidence="15" type="primary">dapE</name>
    <name evidence="18" type="ORF">CKO40_04730</name>
</gene>
<evidence type="ECO:0000256" key="10">
    <source>
        <dbReference type="ARBA" id="ARBA00022915"/>
    </source>
</evidence>
<evidence type="ECO:0000256" key="12">
    <source>
        <dbReference type="ARBA" id="ARBA00023285"/>
    </source>
</evidence>
<reference evidence="18" key="1">
    <citation type="submission" date="2017-08" db="EMBL/GenBank/DDBJ databases">
        <authorList>
            <person name="Imhoff J.F."/>
            <person name="Rahn T."/>
            <person name="Kuenzel S."/>
            <person name="Neulinger S.C."/>
        </authorList>
    </citation>
    <scope>NUCLEOTIDE SEQUENCE</scope>
    <source>
        <strain evidence="18">DSM 11080</strain>
    </source>
</reference>
<dbReference type="PANTHER" id="PTHR43808:SF31">
    <property type="entry name" value="N-ACETYL-L-CITRULLINE DEACETYLASE"/>
    <property type="match status" value="1"/>
</dbReference>
<comment type="catalytic activity">
    <reaction evidence="14 15">
        <text>N-succinyl-(2S,6S)-2,6-diaminopimelate + H2O = (2S,6S)-2,6-diaminopimelate + succinate</text>
        <dbReference type="Rhea" id="RHEA:22608"/>
        <dbReference type="ChEBI" id="CHEBI:15377"/>
        <dbReference type="ChEBI" id="CHEBI:30031"/>
        <dbReference type="ChEBI" id="CHEBI:57609"/>
        <dbReference type="ChEBI" id="CHEBI:58087"/>
        <dbReference type="EC" id="3.5.1.18"/>
    </reaction>
</comment>
<keyword evidence="7 15" id="KW-0479">Metal-binding</keyword>
<comment type="caution">
    <text evidence="18">The sequence shown here is derived from an EMBL/GenBank/DDBJ whole genome shotgun (WGS) entry which is preliminary data.</text>
</comment>
<keyword evidence="10 15" id="KW-0220">Diaminopimelate biosynthesis</keyword>
<evidence type="ECO:0000256" key="11">
    <source>
        <dbReference type="ARBA" id="ARBA00023154"/>
    </source>
</evidence>
<keyword evidence="12 15" id="KW-0170">Cobalt</keyword>
<dbReference type="SUPFAM" id="SSF55031">
    <property type="entry name" value="Bacterial exopeptidase dimerisation domain"/>
    <property type="match status" value="1"/>
</dbReference>
<dbReference type="GO" id="GO:0009014">
    <property type="term" value="F:succinyl-diaminopimelate desuccinylase activity"/>
    <property type="evidence" value="ECO:0007669"/>
    <property type="project" value="UniProtKB-UniRule"/>
</dbReference>
<evidence type="ECO:0000256" key="1">
    <source>
        <dbReference type="ARBA" id="ARBA00005130"/>
    </source>
</evidence>
<dbReference type="AlphaFoldDB" id="A0AAJ0X8F7"/>
<keyword evidence="8 15" id="KW-0378">Hydrolase</keyword>
<comment type="function">
    <text evidence="15">Catalyzes the hydrolysis of N-succinyl-L,L-diaminopimelic acid (SDAP), forming succinate and LL-2,6-diaminopimelate (DAP), an intermediate involved in the bacterial biosynthesis of lysine and meso-diaminopimelic acid, an essential component of bacterial cell walls.</text>
</comment>
<dbReference type="NCBIfam" id="TIGR01246">
    <property type="entry name" value="dapE_proteo"/>
    <property type="match status" value="1"/>
</dbReference>
<keyword evidence="19" id="KW-1185">Reference proteome</keyword>
<accession>A0AAJ0X8F7</accession>
<comment type="similarity">
    <text evidence="2 15">Belongs to the peptidase M20A family. DapE subfamily.</text>
</comment>
<evidence type="ECO:0000256" key="15">
    <source>
        <dbReference type="HAMAP-Rule" id="MF_01690"/>
    </source>
</evidence>
<dbReference type="SUPFAM" id="SSF53187">
    <property type="entry name" value="Zn-dependent exopeptidases"/>
    <property type="match status" value="1"/>
</dbReference>
<evidence type="ECO:0000256" key="7">
    <source>
        <dbReference type="ARBA" id="ARBA00022723"/>
    </source>
</evidence>
<dbReference type="FunFam" id="3.30.70.360:FF:000011">
    <property type="entry name" value="Succinyl-diaminopimelate desuccinylase"/>
    <property type="match status" value="1"/>
</dbReference>
<organism evidence="18 19">
    <name type="scientific">Halochromatium glycolicum</name>
    <dbReference type="NCBI Taxonomy" id="85075"/>
    <lineage>
        <taxon>Bacteria</taxon>
        <taxon>Pseudomonadati</taxon>
        <taxon>Pseudomonadota</taxon>
        <taxon>Gammaproteobacteria</taxon>
        <taxon>Chromatiales</taxon>
        <taxon>Chromatiaceae</taxon>
        <taxon>Halochromatium</taxon>
    </lineage>
</organism>
<evidence type="ECO:0000259" key="17">
    <source>
        <dbReference type="Pfam" id="PF07687"/>
    </source>
</evidence>
<keyword evidence="6 15" id="KW-0028">Amino-acid biosynthesis</keyword>
<dbReference type="InterPro" id="IPR011650">
    <property type="entry name" value="Peptidase_M20_dimer"/>
</dbReference>
<dbReference type="PROSITE" id="PS00759">
    <property type="entry name" value="ARGE_DAPE_CPG2_2"/>
    <property type="match status" value="1"/>
</dbReference>
<feature type="domain" description="Peptidase M20 dimerisation" evidence="17">
    <location>
        <begin position="201"/>
        <end position="308"/>
    </location>
</feature>
<feature type="binding site" evidence="15">
    <location>
        <position position="125"/>
    </location>
    <ligand>
        <name>Zn(2+)</name>
        <dbReference type="ChEBI" id="CHEBI:29105"/>
        <label>1</label>
    </ligand>
</feature>
<evidence type="ECO:0000256" key="9">
    <source>
        <dbReference type="ARBA" id="ARBA00022833"/>
    </source>
</evidence>